<dbReference type="Proteomes" id="UP000360750">
    <property type="component" value="Unassembled WGS sequence"/>
</dbReference>
<evidence type="ECO:0000313" key="2">
    <source>
        <dbReference type="EMBL" id="VFA81304.1"/>
    </source>
</evidence>
<dbReference type="AlphaFoldDB" id="A0ABD7UXV5"/>
<gene>
    <name evidence="2" type="ORF">NCTC8139_00360</name>
</gene>
<feature type="region of interest" description="Disordered" evidence="1">
    <location>
        <begin position="28"/>
        <end position="56"/>
    </location>
</feature>
<organism evidence="2 3">
    <name type="scientific">Gordonia paraffinivorans</name>
    <dbReference type="NCBI Taxonomy" id="175628"/>
    <lineage>
        <taxon>Bacteria</taxon>
        <taxon>Bacillati</taxon>
        <taxon>Actinomycetota</taxon>
        <taxon>Actinomycetes</taxon>
        <taxon>Mycobacteriales</taxon>
        <taxon>Gordoniaceae</taxon>
        <taxon>Gordonia</taxon>
    </lineage>
</organism>
<reference evidence="2 3" key="1">
    <citation type="submission" date="2019-02" db="EMBL/GenBank/DDBJ databases">
        <authorList>
            <consortium name="Pathogen Informatics"/>
        </authorList>
    </citation>
    <scope>NUCLEOTIDE SEQUENCE [LARGE SCALE GENOMIC DNA]</scope>
    <source>
        <strain evidence="2 3">3012STDY6756503</strain>
    </source>
</reference>
<sequence length="56" mass="5973">MSAIVTANTQIHWAPPIRSVRIAAAAVASTGMTSTQNQQYNQPTEKPAHRPSARSA</sequence>
<comment type="caution">
    <text evidence="2">The sequence shown here is derived from an EMBL/GenBank/DDBJ whole genome shotgun (WGS) entry which is preliminary data.</text>
</comment>
<protein>
    <submittedName>
        <fullName evidence="2">Uncharacterized protein</fullName>
    </submittedName>
</protein>
<feature type="compositionally biased region" description="Polar residues" evidence="1">
    <location>
        <begin position="30"/>
        <end position="44"/>
    </location>
</feature>
<dbReference type="EMBL" id="CAACYD010000003">
    <property type="protein sequence ID" value="VFA81304.1"/>
    <property type="molecule type" value="Genomic_DNA"/>
</dbReference>
<accession>A0ABD7UXV5</accession>
<evidence type="ECO:0000256" key="1">
    <source>
        <dbReference type="SAM" id="MobiDB-lite"/>
    </source>
</evidence>
<proteinExistence type="predicted"/>
<evidence type="ECO:0000313" key="3">
    <source>
        <dbReference type="Proteomes" id="UP000360750"/>
    </source>
</evidence>
<name>A0ABD7UXV5_9ACTN</name>